<evidence type="ECO:0000256" key="1">
    <source>
        <dbReference type="SAM" id="Phobius"/>
    </source>
</evidence>
<accession>A0ABQ5U0S3</accession>
<name>A0ABQ5U0S3_9PROT</name>
<keyword evidence="1" id="KW-0812">Transmembrane</keyword>
<keyword evidence="3" id="KW-1185">Reference proteome</keyword>
<feature type="transmembrane region" description="Helical" evidence="1">
    <location>
        <begin position="52"/>
        <end position="78"/>
    </location>
</feature>
<organism evidence="2 3">
    <name type="scientific">Sneathiella chinensis</name>
    <dbReference type="NCBI Taxonomy" id="349750"/>
    <lineage>
        <taxon>Bacteria</taxon>
        <taxon>Pseudomonadati</taxon>
        <taxon>Pseudomonadota</taxon>
        <taxon>Alphaproteobacteria</taxon>
        <taxon>Sneathiellales</taxon>
        <taxon>Sneathiellaceae</taxon>
        <taxon>Sneathiella</taxon>
    </lineage>
</organism>
<comment type="caution">
    <text evidence="2">The sequence shown here is derived from an EMBL/GenBank/DDBJ whole genome shotgun (WGS) entry which is preliminary data.</text>
</comment>
<evidence type="ECO:0000313" key="3">
    <source>
        <dbReference type="Proteomes" id="UP001161409"/>
    </source>
</evidence>
<evidence type="ECO:0000313" key="2">
    <source>
        <dbReference type="EMBL" id="GLQ05323.1"/>
    </source>
</evidence>
<gene>
    <name evidence="2" type="ORF">GCM10007924_05440</name>
</gene>
<dbReference type="Proteomes" id="UP001161409">
    <property type="component" value="Unassembled WGS sequence"/>
</dbReference>
<protein>
    <recommendedName>
        <fullName evidence="4">Cytochrome B</fullName>
    </recommendedName>
</protein>
<sequence>MLRRLYDYTMGLAARPRAKALLGGVAFIESSVFPIPPDVLLIPMVLANRDQAWRIATICSIFSVLGGLFGYAIGYFFFQMIGGPVLEFYGYMDKFTAFQGAYNEWGGWIVAFFGLTPFPYKVITIASGVAELSLGIFIVASVLSRSARFFLVAWLFRRYGEPIRTFVEKYLGILTILFFIVLFGTFYLLKFL</sequence>
<feature type="transmembrane region" description="Helical" evidence="1">
    <location>
        <begin position="132"/>
        <end position="156"/>
    </location>
</feature>
<keyword evidence="1" id="KW-1133">Transmembrane helix</keyword>
<evidence type="ECO:0008006" key="4">
    <source>
        <dbReference type="Google" id="ProtNLM"/>
    </source>
</evidence>
<dbReference type="PANTHER" id="PTHR42709:SF11">
    <property type="entry name" value="DEDA FAMILY PROTEIN"/>
    <property type="match status" value="1"/>
</dbReference>
<reference evidence="2" key="2">
    <citation type="submission" date="2023-01" db="EMBL/GenBank/DDBJ databases">
        <title>Draft genome sequence of Sneathiella chinensis strain NBRC 103408.</title>
        <authorList>
            <person name="Sun Q."/>
            <person name="Mori K."/>
        </authorList>
    </citation>
    <scope>NUCLEOTIDE SEQUENCE</scope>
    <source>
        <strain evidence="2">NBRC 103408</strain>
    </source>
</reference>
<dbReference type="EMBL" id="BSNF01000001">
    <property type="protein sequence ID" value="GLQ05323.1"/>
    <property type="molecule type" value="Genomic_DNA"/>
</dbReference>
<reference evidence="2" key="1">
    <citation type="journal article" date="2014" name="Int. J. Syst. Evol. Microbiol.">
        <title>Complete genome of a new Firmicutes species belonging to the dominant human colonic microbiota ('Ruminococcus bicirculans') reveals two chromosomes and a selective capacity to utilize plant glucans.</title>
        <authorList>
            <consortium name="NISC Comparative Sequencing Program"/>
            <person name="Wegmann U."/>
            <person name="Louis P."/>
            <person name="Goesmann A."/>
            <person name="Henrissat B."/>
            <person name="Duncan S.H."/>
            <person name="Flint H.J."/>
        </authorList>
    </citation>
    <scope>NUCLEOTIDE SEQUENCE</scope>
    <source>
        <strain evidence="2">NBRC 103408</strain>
    </source>
</reference>
<feature type="transmembrane region" description="Helical" evidence="1">
    <location>
        <begin position="168"/>
        <end position="189"/>
    </location>
</feature>
<dbReference type="RefSeq" id="WP_169559331.1">
    <property type="nucleotide sequence ID" value="NZ_BSNF01000001.1"/>
</dbReference>
<dbReference type="InterPro" id="IPR051311">
    <property type="entry name" value="DedA_domain"/>
</dbReference>
<proteinExistence type="predicted"/>
<keyword evidence="1" id="KW-0472">Membrane</keyword>
<dbReference type="PANTHER" id="PTHR42709">
    <property type="entry name" value="ALKALINE PHOSPHATASE LIKE PROTEIN"/>
    <property type="match status" value="1"/>
</dbReference>